<evidence type="ECO:0000256" key="3">
    <source>
        <dbReference type="ARBA" id="ARBA00022989"/>
    </source>
</evidence>
<keyword evidence="7" id="KW-0732">Signal</keyword>
<dbReference type="GO" id="GO:0016020">
    <property type="term" value="C:membrane"/>
    <property type="evidence" value="ECO:0007669"/>
    <property type="project" value="UniProtKB-SubCell"/>
</dbReference>
<evidence type="ECO:0000256" key="6">
    <source>
        <dbReference type="SAM" id="Phobius"/>
    </source>
</evidence>
<keyword evidence="4 6" id="KW-0472">Membrane</keyword>
<reference evidence="8 9" key="1">
    <citation type="journal article" date="2012" name="BMC Genomics">
        <title>Comparative genomic analysis of human infective Trypanosoma cruzi lineages with the bat-restricted subspecies T. cruzi marinkellei.</title>
        <authorList>
            <person name="Franzen O."/>
            <person name="Talavera-Lopez C."/>
            <person name="Ochaya S."/>
            <person name="Butler C.E."/>
            <person name="Messenger L.A."/>
            <person name="Lewis M.D."/>
            <person name="Llewellyn M.S."/>
            <person name="Marinkelle C.J."/>
            <person name="Tyler K.M."/>
            <person name="Miles M.A."/>
            <person name="Andersson B."/>
        </authorList>
    </citation>
    <scope>NUCLEOTIDE SEQUENCE [LARGE SCALE GENOMIC DNA]</scope>
    <source>
        <strain evidence="8 9">B7</strain>
    </source>
</reference>
<evidence type="ECO:0000256" key="4">
    <source>
        <dbReference type="ARBA" id="ARBA00023136"/>
    </source>
</evidence>
<feature type="transmembrane region" description="Helical" evidence="6">
    <location>
        <begin position="338"/>
        <end position="361"/>
    </location>
</feature>
<dbReference type="OrthoDB" id="422206at2759"/>
<organism evidence="8 9">
    <name type="scientific">Trypanosoma cruzi marinkellei</name>
    <dbReference type="NCBI Taxonomy" id="85056"/>
    <lineage>
        <taxon>Eukaryota</taxon>
        <taxon>Discoba</taxon>
        <taxon>Euglenozoa</taxon>
        <taxon>Kinetoplastea</taxon>
        <taxon>Metakinetoplastina</taxon>
        <taxon>Trypanosomatida</taxon>
        <taxon>Trypanosomatidae</taxon>
        <taxon>Trypanosoma</taxon>
        <taxon>Schizotrypanum</taxon>
    </lineage>
</organism>
<feature type="chain" id="PRO_5003861652" evidence="7">
    <location>
        <begin position="25"/>
        <end position="549"/>
    </location>
</feature>
<dbReference type="EMBL" id="AHKC01012356">
    <property type="protein sequence ID" value="EKF30209.1"/>
    <property type="molecule type" value="Genomic_DNA"/>
</dbReference>
<dbReference type="PANTHER" id="PTHR10924:SF6">
    <property type="entry name" value="SOLUTE CARRIER FAMILY 49 MEMBER A3"/>
    <property type="match status" value="1"/>
</dbReference>
<feature type="transmembrane region" description="Helical" evidence="6">
    <location>
        <begin position="307"/>
        <end position="326"/>
    </location>
</feature>
<feature type="compositionally biased region" description="Polar residues" evidence="5">
    <location>
        <begin position="224"/>
        <end position="237"/>
    </location>
</feature>
<dbReference type="SUPFAM" id="SSF103473">
    <property type="entry name" value="MFS general substrate transporter"/>
    <property type="match status" value="1"/>
</dbReference>
<evidence type="ECO:0000256" key="5">
    <source>
        <dbReference type="SAM" id="MobiDB-lite"/>
    </source>
</evidence>
<feature type="transmembrane region" description="Helical" evidence="6">
    <location>
        <begin position="367"/>
        <end position="387"/>
    </location>
</feature>
<feature type="compositionally biased region" description="Polar residues" evidence="5">
    <location>
        <begin position="202"/>
        <end position="212"/>
    </location>
</feature>
<feature type="transmembrane region" description="Helical" evidence="6">
    <location>
        <begin position="442"/>
        <end position="461"/>
    </location>
</feature>
<name>K2MWT2_TRYCR</name>
<dbReference type="GO" id="GO:0022857">
    <property type="term" value="F:transmembrane transporter activity"/>
    <property type="evidence" value="ECO:0007669"/>
    <property type="project" value="InterPro"/>
</dbReference>
<sequence>MARLRDARCWIVLILFCLFSSSNAIQWITFAPIATPSRDFFNLSTNQLNHLSSVYMIVFACGVIFTCSTFERWGVRRGVLIGSGLNAFGSVLKFAPGLFYPSFTAMIVPQTINAVAQLFVLSTPPLIAAQYFPPKRRAFATAVASTSNSLGNALALCVPPLVVKNADQNSFMILFGAEMVYCCLVFLAVCFFLKPPRQQPWRNRTNGHTNHVSGARTHPHVRNGPSSPSDQANQATQPVHEESSSFGWMQNEHIHSILHVVHVGYLLLKSWDFLFLSLSFSISMGSVWTFASVLTQILEPFGVSQELAGAMGAINIVAGTITAYLVGAWIGHSRNYKITLLLCFLLSFACCCGLILTMLLAPPNTSLINVLFSFLYITAGLGQNTAIPICFEFSMEITHPMPESVPGAILMAGANIVSLILLSVSSVLLVDGLATPQSAVNVMIMISAVSLIGGIFALVPVEKLRRHEAELEAWRIPSTCETGSAGGNCTEGDMMQGQSMHLVGRESEPEANKSVDRDPDLRISPRSKVVGFAANDIHHADTDERHTRP</sequence>
<feature type="transmembrane region" description="Helical" evidence="6">
    <location>
        <begin position="48"/>
        <end position="67"/>
    </location>
</feature>
<gene>
    <name evidence="8" type="ORF">MOQ_005986</name>
</gene>
<keyword evidence="3 6" id="KW-1133">Transmembrane helix</keyword>
<evidence type="ECO:0000256" key="1">
    <source>
        <dbReference type="ARBA" id="ARBA00004141"/>
    </source>
</evidence>
<protein>
    <submittedName>
        <fullName evidence="8">MFS transporter, putative</fullName>
    </submittedName>
</protein>
<dbReference type="Gene3D" id="1.20.1250.20">
    <property type="entry name" value="MFS general substrate transporter like domains"/>
    <property type="match status" value="2"/>
</dbReference>
<evidence type="ECO:0000313" key="8">
    <source>
        <dbReference type="EMBL" id="EKF30209.1"/>
    </source>
</evidence>
<evidence type="ECO:0000256" key="2">
    <source>
        <dbReference type="ARBA" id="ARBA00022692"/>
    </source>
</evidence>
<feature type="region of interest" description="Disordered" evidence="5">
    <location>
        <begin position="501"/>
        <end position="526"/>
    </location>
</feature>
<dbReference type="PANTHER" id="PTHR10924">
    <property type="entry name" value="MAJOR FACILITATOR SUPERFAMILY PROTEIN-RELATED"/>
    <property type="match status" value="1"/>
</dbReference>
<feature type="transmembrane region" description="Helical" evidence="6">
    <location>
        <begin position="79"/>
        <end position="100"/>
    </location>
</feature>
<dbReference type="AlphaFoldDB" id="K2MWT2"/>
<feature type="transmembrane region" description="Helical" evidence="6">
    <location>
        <begin position="273"/>
        <end position="295"/>
    </location>
</feature>
<dbReference type="InterPro" id="IPR036259">
    <property type="entry name" value="MFS_trans_sf"/>
</dbReference>
<feature type="transmembrane region" description="Helical" evidence="6">
    <location>
        <begin position="173"/>
        <end position="193"/>
    </location>
</feature>
<dbReference type="Proteomes" id="UP000007350">
    <property type="component" value="Unassembled WGS sequence"/>
</dbReference>
<feature type="signal peptide" evidence="7">
    <location>
        <begin position="1"/>
        <end position="24"/>
    </location>
</feature>
<dbReference type="InterPro" id="IPR049680">
    <property type="entry name" value="FLVCR1-2_SLC49-like"/>
</dbReference>
<feature type="transmembrane region" description="Helical" evidence="6">
    <location>
        <begin position="408"/>
        <end position="430"/>
    </location>
</feature>
<dbReference type="Pfam" id="PF07690">
    <property type="entry name" value="MFS_1"/>
    <property type="match status" value="1"/>
</dbReference>
<evidence type="ECO:0000313" key="9">
    <source>
        <dbReference type="Proteomes" id="UP000007350"/>
    </source>
</evidence>
<comment type="subcellular location">
    <subcellularLocation>
        <location evidence="1">Membrane</location>
        <topology evidence="1">Multi-pass membrane protein</topology>
    </subcellularLocation>
</comment>
<keyword evidence="2 6" id="KW-0812">Transmembrane</keyword>
<feature type="compositionally biased region" description="Basic and acidic residues" evidence="5">
    <location>
        <begin position="503"/>
        <end position="523"/>
    </location>
</feature>
<proteinExistence type="predicted"/>
<evidence type="ECO:0000256" key="7">
    <source>
        <dbReference type="SAM" id="SignalP"/>
    </source>
</evidence>
<feature type="region of interest" description="Disordered" evidence="5">
    <location>
        <begin position="202"/>
        <end position="237"/>
    </location>
</feature>
<accession>K2MWT2</accession>
<comment type="caution">
    <text evidence="8">The sequence shown here is derived from an EMBL/GenBank/DDBJ whole genome shotgun (WGS) entry which is preliminary data.</text>
</comment>
<keyword evidence="9" id="KW-1185">Reference proteome</keyword>
<dbReference type="InterPro" id="IPR011701">
    <property type="entry name" value="MFS"/>
</dbReference>